<reference evidence="4" key="1">
    <citation type="submission" date="2021-06" db="EMBL/GenBank/DDBJ databases">
        <title>Parelaphostrongylus tenuis whole genome reference sequence.</title>
        <authorList>
            <person name="Garwood T.J."/>
            <person name="Larsen P.A."/>
            <person name="Fountain-Jones N.M."/>
            <person name="Garbe J.R."/>
            <person name="Macchietto M.G."/>
            <person name="Kania S.A."/>
            <person name="Gerhold R.W."/>
            <person name="Richards J.E."/>
            <person name="Wolf T.M."/>
        </authorList>
    </citation>
    <scope>NUCLEOTIDE SEQUENCE</scope>
    <source>
        <strain evidence="4">MNPRO001-30</strain>
        <tissue evidence="4">Meninges</tissue>
    </source>
</reference>
<evidence type="ECO:0000256" key="1">
    <source>
        <dbReference type="SAM" id="Coils"/>
    </source>
</evidence>
<dbReference type="GO" id="GO:0012506">
    <property type="term" value="C:vesicle membrane"/>
    <property type="evidence" value="ECO:0007669"/>
    <property type="project" value="TreeGrafter"/>
</dbReference>
<organism evidence="4 5">
    <name type="scientific">Parelaphostrongylus tenuis</name>
    <name type="common">Meningeal worm</name>
    <dbReference type="NCBI Taxonomy" id="148309"/>
    <lineage>
        <taxon>Eukaryota</taxon>
        <taxon>Metazoa</taxon>
        <taxon>Ecdysozoa</taxon>
        <taxon>Nematoda</taxon>
        <taxon>Chromadorea</taxon>
        <taxon>Rhabditida</taxon>
        <taxon>Rhabditina</taxon>
        <taxon>Rhabditomorpha</taxon>
        <taxon>Strongyloidea</taxon>
        <taxon>Metastrongylidae</taxon>
        <taxon>Parelaphostrongylus</taxon>
    </lineage>
</organism>
<name>A0AAD5MHW6_PARTN</name>
<feature type="coiled-coil region" evidence="1">
    <location>
        <begin position="73"/>
        <end position="111"/>
    </location>
</feature>
<accession>A0AAD5MHW6</accession>
<feature type="region of interest" description="Disordered" evidence="2">
    <location>
        <begin position="125"/>
        <end position="176"/>
    </location>
</feature>
<evidence type="ECO:0000313" key="4">
    <source>
        <dbReference type="EMBL" id="KAJ1347974.1"/>
    </source>
</evidence>
<dbReference type="PANTHER" id="PTHR46467:SF1">
    <property type="entry name" value="TETHER CONTAINING UBX DOMAIN FOR GLUT4"/>
    <property type="match status" value="1"/>
</dbReference>
<comment type="caution">
    <text evidence="4">The sequence shown here is derived from an EMBL/GenBank/DDBJ whole genome shotgun (WGS) entry which is preliminary data.</text>
</comment>
<dbReference type="EMBL" id="JAHQIW010000413">
    <property type="protein sequence ID" value="KAJ1347974.1"/>
    <property type="molecule type" value="Genomic_DNA"/>
</dbReference>
<dbReference type="GO" id="GO:0042593">
    <property type="term" value="P:glucose homeostasis"/>
    <property type="evidence" value="ECO:0007669"/>
    <property type="project" value="TreeGrafter"/>
</dbReference>
<keyword evidence="3" id="KW-0732">Signal</keyword>
<dbReference type="InterPro" id="IPR029071">
    <property type="entry name" value="Ubiquitin-like_domsf"/>
</dbReference>
<sequence length="472" mass="53641">MEREFPVTLTLFSILECFSQVLGEDLVLCDGDSVPSCSYMNRQYTGHVELQRTTLLSIGISSGKRCLLRYQRMALTKEQIDEINARIASEIAEKEALLREYARKKAENDERTELEEARIASFEEESRMARKRNHSLDPGQKIGTMITDRRSQRSVDVPQSSTSTHPNSGDVRSLNSVPHEERTFAVDLRPSSQQEHSHHDAFMNTPITDSRNPLLRTTDVIDSLIEERSTNVVGPSTLTLTPCDRRAVIFLRQTPGDSTLRNEEVSDEFFEIDVEDVRTQLKQLREQINMTENRALVPKEYVKQKNREHKLSAYRHTVIRIPIGIGRIVQAQFQSAEPVSHLFDWIRGILRSSTAFSLKLALNQKLEESNTMNFVDADIAPKSTVFIKFNDPSVDFESLCVESLQECTHNEADSLCSEWLSHNTVFKPFTAVVPDGDHTISSSTNRTSVMPSHDSIRPSLKASTAPKWFKKK</sequence>
<dbReference type="GO" id="GO:0006886">
    <property type="term" value="P:intracellular protein transport"/>
    <property type="evidence" value="ECO:0007669"/>
    <property type="project" value="TreeGrafter"/>
</dbReference>
<evidence type="ECO:0000256" key="3">
    <source>
        <dbReference type="SAM" id="SignalP"/>
    </source>
</evidence>
<evidence type="ECO:0000313" key="5">
    <source>
        <dbReference type="Proteomes" id="UP001196413"/>
    </source>
</evidence>
<dbReference type="Proteomes" id="UP001196413">
    <property type="component" value="Unassembled WGS sequence"/>
</dbReference>
<dbReference type="GO" id="GO:0005737">
    <property type="term" value="C:cytoplasm"/>
    <property type="evidence" value="ECO:0007669"/>
    <property type="project" value="TreeGrafter"/>
</dbReference>
<proteinExistence type="predicted"/>
<gene>
    <name evidence="4" type="ORF">KIN20_003176</name>
</gene>
<evidence type="ECO:0008006" key="6">
    <source>
        <dbReference type="Google" id="ProtNLM"/>
    </source>
</evidence>
<keyword evidence="1" id="KW-0175">Coiled coil</keyword>
<feature type="chain" id="PRO_5042282021" description="UBX domain-containing protein" evidence="3">
    <location>
        <begin position="24"/>
        <end position="472"/>
    </location>
</feature>
<feature type="signal peptide" evidence="3">
    <location>
        <begin position="1"/>
        <end position="23"/>
    </location>
</feature>
<feature type="compositionally biased region" description="Polar residues" evidence="2">
    <location>
        <begin position="157"/>
        <end position="167"/>
    </location>
</feature>
<dbReference type="SUPFAM" id="SSF54236">
    <property type="entry name" value="Ubiquitin-like"/>
    <property type="match status" value="1"/>
</dbReference>
<feature type="compositionally biased region" description="Polar residues" evidence="2">
    <location>
        <begin position="439"/>
        <end position="450"/>
    </location>
</feature>
<keyword evidence="5" id="KW-1185">Reference proteome</keyword>
<protein>
    <recommendedName>
        <fullName evidence="6">UBX domain-containing protein</fullName>
    </recommendedName>
</protein>
<dbReference type="GO" id="GO:0005634">
    <property type="term" value="C:nucleus"/>
    <property type="evidence" value="ECO:0007669"/>
    <property type="project" value="TreeGrafter"/>
</dbReference>
<evidence type="ECO:0000256" key="2">
    <source>
        <dbReference type="SAM" id="MobiDB-lite"/>
    </source>
</evidence>
<dbReference type="PANTHER" id="PTHR46467">
    <property type="entry name" value="TETHER CONTAINING UBX DOMAIN FOR GLUT4"/>
    <property type="match status" value="1"/>
</dbReference>
<dbReference type="AlphaFoldDB" id="A0AAD5MHW6"/>
<feature type="region of interest" description="Disordered" evidence="2">
    <location>
        <begin position="437"/>
        <end position="472"/>
    </location>
</feature>